<dbReference type="RefSeq" id="WP_021680829.1">
    <property type="nucleotide sequence ID" value="NZ_KI260309.1"/>
</dbReference>
<keyword evidence="3" id="KW-1185">Reference proteome</keyword>
<accession>U2LNW1</accession>
<dbReference type="Pfam" id="PF03992">
    <property type="entry name" value="ABM"/>
    <property type="match status" value="1"/>
</dbReference>
<reference evidence="2 3" key="1">
    <citation type="submission" date="2013-07" db="EMBL/GenBank/DDBJ databases">
        <authorList>
            <person name="Weinstock G."/>
            <person name="Sodergren E."/>
            <person name="Wylie T."/>
            <person name="Fulton L."/>
            <person name="Fulton R."/>
            <person name="Fronick C."/>
            <person name="O'Laughlin M."/>
            <person name="Godfrey J."/>
            <person name="Miner T."/>
            <person name="Herter B."/>
            <person name="Appelbaum E."/>
            <person name="Cordes M."/>
            <person name="Lek S."/>
            <person name="Wollam A."/>
            <person name="Pepin K.H."/>
            <person name="Palsikar V.B."/>
            <person name="Mitreva M."/>
            <person name="Wilson R.K."/>
        </authorList>
    </citation>
    <scope>NUCLEOTIDE SEQUENCE [LARGE SCALE GENOMIC DNA]</scope>
    <source>
        <strain evidence="2 3">ATCC 27760</strain>
    </source>
</reference>
<evidence type="ECO:0000313" key="3">
    <source>
        <dbReference type="Proteomes" id="UP000016662"/>
    </source>
</evidence>
<dbReference type="PANTHER" id="PTHR33336:SF3">
    <property type="entry name" value="ABM DOMAIN-CONTAINING PROTEIN"/>
    <property type="match status" value="1"/>
</dbReference>
<dbReference type="InterPro" id="IPR011008">
    <property type="entry name" value="Dimeric_a/b-barrel"/>
</dbReference>
<gene>
    <name evidence="2" type="ORF">RUMCAL_02648</name>
</gene>
<evidence type="ECO:0000259" key="1">
    <source>
        <dbReference type="PROSITE" id="PS51725"/>
    </source>
</evidence>
<feature type="domain" description="ABM" evidence="1">
    <location>
        <begin position="1"/>
        <end position="91"/>
    </location>
</feature>
<organism evidence="2 3">
    <name type="scientific">Ruminococcus callidus ATCC 27760</name>
    <dbReference type="NCBI Taxonomy" id="411473"/>
    <lineage>
        <taxon>Bacteria</taxon>
        <taxon>Bacillati</taxon>
        <taxon>Bacillota</taxon>
        <taxon>Clostridia</taxon>
        <taxon>Eubacteriales</taxon>
        <taxon>Oscillospiraceae</taxon>
        <taxon>Ruminococcus</taxon>
    </lineage>
</organism>
<dbReference type="AlphaFoldDB" id="U2LNW1"/>
<dbReference type="InterPro" id="IPR007138">
    <property type="entry name" value="ABM_dom"/>
</dbReference>
<keyword evidence="2" id="KW-0503">Monooxygenase</keyword>
<dbReference type="STRING" id="411473.RUMCAL_02648"/>
<evidence type="ECO:0000313" key="2">
    <source>
        <dbReference type="EMBL" id="ERJ91184.1"/>
    </source>
</evidence>
<proteinExistence type="predicted"/>
<dbReference type="PATRIC" id="fig|411473.3.peg.2217"/>
<dbReference type="GO" id="GO:0004497">
    <property type="term" value="F:monooxygenase activity"/>
    <property type="evidence" value="ECO:0007669"/>
    <property type="project" value="UniProtKB-KW"/>
</dbReference>
<dbReference type="Proteomes" id="UP000016662">
    <property type="component" value="Unassembled WGS sequence"/>
</dbReference>
<dbReference type="PROSITE" id="PS51725">
    <property type="entry name" value="ABM"/>
    <property type="match status" value="1"/>
</dbReference>
<comment type="caution">
    <text evidence="2">The sequence shown here is derived from an EMBL/GenBank/DDBJ whole genome shotgun (WGS) entry which is preliminary data.</text>
</comment>
<dbReference type="OrthoDB" id="123158at2"/>
<protein>
    <submittedName>
        <fullName evidence="2">Antibiotic biosynthesis monooxygenase</fullName>
    </submittedName>
</protein>
<keyword evidence="2" id="KW-0560">Oxidoreductase</keyword>
<sequence>MILLVTYTAKPHCREAFLRAVQENSLQEIVRQEDGCLEYAYYAAVADAEKILLVEKWASEEQQQTHLRQPHMQQLKQWKEQYIAETAVEKI</sequence>
<dbReference type="Gene3D" id="3.30.70.100">
    <property type="match status" value="1"/>
</dbReference>
<dbReference type="eggNOG" id="ENOG502ZQ34">
    <property type="taxonomic scope" value="Bacteria"/>
</dbReference>
<dbReference type="SUPFAM" id="SSF54909">
    <property type="entry name" value="Dimeric alpha+beta barrel"/>
    <property type="match status" value="1"/>
</dbReference>
<dbReference type="PANTHER" id="PTHR33336">
    <property type="entry name" value="QUINOL MONOOXYGENASE YGIN-RELATED"/>
    <property type="match status" value="1"/>
</dbReference>
<dbReference type="EMBL" id="AWVF01000325">
    <property type="protein sequence ID" value="ERJ91184.1"/>
    <property type="molecule type" value="Genomic_DNA"/>
</dbReference>
<dbReference type="InterPro" id="IPR050744">
    <property type="entry name" value="AI-2_Isomerase_LsrG"/>
</dbReference>
<dbReference type="GeneID" id="93693163"/>
<dbReference type="HOGENOM" id="CLU_131496_1_1_9"/>
<name>U2LNW1_9FIRM</name>